<evidence type="ECO:0000256" key="5">
    <source>
        <dbReference type="ARBA" id="ARBA00022679"/>
    </source>
</evidence>
<dbReference type="InterPro" id="IPR004358">
    <property type="entry name" value="Sig_transdc_His_kin-like_C"/>
</dbReference>
<dbReference type="SMART" id="SM00388">
    <property type="entry name" value="HisKA"/>
    <property type="match status" value="1"/>
</dbReference>
<dbReference type="Pfam" id="PF00512">
    <property type="entry name" value="HisKA"/>
    <property type="match status" value="1"/>
</dbReference>
<keyword evidence="5" id="KW-0808">Transferase</keyword>
<dbReference type="PANTHER" id="PTHR45436">
    <property type="entry name" value="SENSOR HISTIDINE KINASE YKOH"/>
    <property type="match status" value="1"/>
</dbReference>
<evidence type="ECO:0000313" key="15">
    <source>
        <dbReference type="Proteomes" id="UP000605992"/>
    </source>
</evidence>
<dbReference type="PROSITE" id="PS50109">
    <property type="entry name" value="HIS_KIN"/>
    <property type="match status" value="1"/>
</dbReference>
<evidence type="ECO:0000256" key="9">
    <source>
        <dbReference type="ARBA" id="ARBA00023012"/>
    </source>
</evidence>
<gene>
    <name evidence="14" type="ORF">Pth03_71680</name>
</gene>
<dbReference type="GO" id="GO:0005886">
    <property type="term" value="C:plasma membrane"/>
    <property type="evidence" value="ECO:0007669"/>
    <property type="project" value="UniProtKB-SubCell"/>
</dbReference>
<comment type="caution">
    <text evidence="14">The sequence shown here is derived from an EMBL/GenBank/DDBJ whole genome shotgun (WGS) entry which is preliminary data.</text>
</comment>
<dbReference type="SMART" id="SM00387">
    <property type="entry name" value="HATPase_c"/>
    <property type="match status" value="1"/>
</dbReference>
<evidence type="ECO:0000256" key="7">
    <source>
        <dbReference type="ARBA" id="ARBA00022777"/>
    </source>
</evidence>
<keyword evidence="8 11" id="KW-1133">Transmembrane helix</keyword>
<dbReference type="InterPro" id="IPR003660">
    <property type="entry name" value="HAMP_dom"/>
</dbReference>
<evidence type="ECO:0000259" key="13">
    <source>
        <dbReference type="PROSITE" id="PS50885"/>
    </source>
</evidence>
<keyword evidence="7 14" id="KW-0418">Kinase</keyword>
<evidence type="ECO:0000313" key="14">
    <source>
        <dbReference type="EMBL" id="GII58779.1"/>
    </source>
</evidence>
<feature type="transmembrane region" description="Helical" evidence="11">
    <location>
        <begin position="12"/>
        <end position="33"/>
    </location>
</feature>
<dbReference type="CDD" id="cd00082">
    <property type="entry name" value="HisKA"/>
    <property type="match status" value="1"/>
</dbReference>
<sequence>MSGKLRHQSIQARYTFATAITSLILFLVIGAGLDWAIRTRIQNDIFYEAERVAATWIGSFPVSTSPPAHRGRIDLLQLVDDAGRVEAASDAVAGRPPIGTSRPPVNDRIAYGTECSDANGCVVLTTVRVSPLETRVLWKGRPHYIYAGMAQPPLLSSHALELLTSAGVLLAVGLSAWATWCVVGRTLRPVEMIRARTAEITVSDLSMRVPEPPGSDEIAQLARTANRTLSRLETAVEQQRQFASTVSYELRTPVADLHTELGEALQRPCDAGALVTIRSALSTTQRLQTIIDDLLVLARIRSAPAAAPEAVDLGALVTEEAARRSRADTPIRTRYVDPGAGEAVVLGNRVQLIGVMTNLIANAQRHAATGVQVTVGRSGDQAVVTVSDDGDGIAPQDRERVFEPFVRLGEGQRRDPDGTGLGLAICRAVASAHNGTIEIEDSPRGARFVVRLPILTP</sequence>
<protein>
    <recommendedName>
        <fullName evidence="3">histidine kinase</fullName>
        <ecNumber evidence="3">2.7.13.3</ecNumber>
    </recommendedName>
</protein>
<dbReference type="InterPro" id="IPR003661">
    <property type="entry name" value="HisK_dim/P_dom"/>
</dbReference>
<keyword evidence="6 11" id="KW-0812">Transmembrane</keyword>
<dbReference type="InterPro" id="IPR036890">
    <property type="entry name" value="HATPase_C_sf"/>
</dbReference>
<dbReference type="InterPro" id="IPR005467">
    <property type="entry name" value="His_kinase_dom"/>
</dbReference>
<reference evidence="14" key="1">
    <citation type="submission" date="2021-01" db="EMBL/GenBank/DDBJ databases">
        <title>Whole genome shotgun sequence of Planotetraspora thailandica NBRC 104271.</title>
        <authorList>
            <person name="Komaki H."/>
            <person name="Tamura T."/>
        </authorList>
    </citation>
    <scope>NUCLEOTIDE SEQUENCE</scope>
    <source>
        <strain evidence="14">NBRC 104271</strain>
    </source>
</reference>
<dbReference type="InterPro" id="IPR050428">
    <property type="entry name" value="TCS_sensor_his_kinase"/>
</dbReference>
<dbReference type="RefSeq" id="WP_203948870.1">
    <property type="nucleotide sequence ID" value="NZ_BOOR01000071.1"/>
</dbReference>
<evidence type="ECO:0000256" key="3">
    <source>
        <dbReference type="ARBA" id="ARBA00012438"/>
    </source>
</evidence>
<dbReference type="Pfam" id="PF00672">
    <property type="entry name" value="HAMP"/>
    <property type="match status" value="1"/>
</dbReference>
<dbReference type="Gene3D" id="1.10.287.130">
    <property type="match status" value="1"/>
</dbReference>
<feature type="domain" description="Histidine kinase" evidence="12">
    <location>
        <begin position="245"/>
        <end position="456"/>
    </location>
</feature>
<dbReference type="SMART" id="SM00304">
    <property type="entry name" value="HAMP"/>
    <property type="match status" value="1"/>
</dbReference>
<dbReference type="PROSITE" id="PS50885">
    <property type="entry name" value="HAMP"/>
    <property type="match status" value="1"/>
</dbReference>
<dbReference type="PANTHER" id="PTHR45436:SF5">
    <property type="entry name" value="SENSOR HISTIDINE KINASE TRCS"/>
    <property type="match status" value="1"/>
</dbReference>
<evidence type="ECO:0000256" key="2">
    <source>
        <dbReference type="ARBA" id="ARBA00004236"/>
    </source>
</evidence>
<dbReference type="InterPro" id="IPR003594">
    <property type="entry name" value="HATPase_dom"/>
</dbReference>
<keyword evidence="15" id="KW-1185">Reference proteome</keyword>
<proteinExistence type="predicted"/>
<feature type="domain" description="HAMP" evidence="13">
    <location>
        <begin position="184"/>
        <end position="237"/>
    </location>
</feature>
<comment type="catalytic activity">
    <reaction evidence="1">
        <text>ATP + protein L-histidine = ADP + protein N-phospho-L-histidine.</text>
        <dbReference type="EC" id="2.7.13.3"/>
    </reaction>
</comment>
<dbReference type="EMBL" id="BOOR01000071">
    <property type="protein sequence ID" value="GII58779.1"/>
    <property type="molecule type" value="Genomic_DNA"/>
</dbReference>
<evidence type="ECO:0000256" key="8">
    <source>
        <dbReference type="ARBA" id="ARBA00022989"/>
    </source>
</evidence>
<dbReference type="AlphaFoldDB" id="A0A8J3Y0X2"/>
<keyword evidence="9" id="KW-0902">Two-component regulatory system</keyword>
<dbReference type="SUPFAM" id="SSF158472">
    <property type="entry name" value="HAMP domain-like"/>
    <property type="match status" value="1"/>
</dbReference>
<dbReference type="Proteomes" id="UP000605992">
    <property type="component" value="Unassembled WGS sequence"/>
</dbReference>
<evidence type="ECO:0000256" key="1">
    <source>
        <dbReference type="ARBA" id="ARBA00000085"/>
    </source>
</evidence>
<dbReference type="Pfam" id="PF02518">
    <property type="entry name" value="HATPase_c"/>
    <property type="match status" value="1"/>
</dbReference>
<comment type="subcellular location">
    <subcellularLocation>
        <location evidence="2">Cell membrane</location>
    </subcellularLocation>
</comment>
<accession>A0A8J3Y0X2</accession>
<name>A0A8J3Y0X2_9ACTN</name>
<organism evidence="14 15">
    <name type="scientific">Planotetraspora thailandica</name>
    <dbReference type="NCBI Taxonomy" id="487172"/>
    <lineage>
        <taxon>Bacteria</taxon>
        <taxon>Bacillati</taxon>
        <taxon>Actinomycetota</taxon>
        <taxon>Actinomycetes</taxon>
        <taxon>Streptosporangiales</taxon>
        <taxon>Streptosporangiaceae</taxon>
        <taxon>Planotetraspora</taxon>
    </lineage>
</organism>
<dbReference type="PRINTS" id="PR00344">
    <property type="entry name" value="BCTRLSENSOR"/>
</dbReference>
<evidence type="ECO:0000256" key="4">
    <source>
        <dbReference type="ARBA" id="ARBA00022553"/>
    </source>
</evidence>
<evidence type="ECO:0000256" key="10">
    <source>
        <dbReference type="ARBA" id="ARBA00023136"/>
    </source>
</evidence>
<dbReference type="Gene3D" id="3.30.565.10">
    <property type="entry name" value="Histidine kinase-like ATPase, C-terminal domain"/>
    <property type="match status" value="1"/>
</dbReference>
<dbReference type="SUPFAM" id="SSF47384">
    <property type="entry name" value="Homodimeric domain of signal transducing histidine kinase"/>
    <property type="match status" value="1"/>
</dbReference>
<dbReference type="SUPFAM" id="SSF55874">
    <property type="entry name" value="ATPase domain of HSP90 chaperone/DNA topoisomerase II/histidine kinase"/>
    <property type="match status" value="1"/>
</dbReference>
<dbReference type="CDD" id="cd06225">
    <property type="entry name" value="HAMP"/>
    <property type="match status" value="1"/>
</dbReference>
<keyword evidence="4" id="KW-0597">Phosphoprotein</keyword>
<dbReference type="InterPro" id="IPR036097">
    <property type="entry name" value="HisK_dim/P_sf"/>
</dbReference>
<evidence type="ECO:0000256" key="11">
    <source>
        <dbReference type="SAM" id="Phobius"/>
    </source>
</evidence>
<keyword evidence="10 11" id="KW-0472">Membrane</keyword>
<evidence type="ECO:0000259" key="12">
    <source>
        <dbReference type="PROSITE" id="PS50109"/>
    </source>
</evidence>
<dbReference type="EC" id="2.7.13.3" evidence="3"/>
<dbReference type="GO" id="GO:0000155">
    <property type="term" value="F:phosphorelay sensor kinase activity"/>
    <property type="evidence" value="ECO:0007669"/>
    <property type="project" value="InterPro"/>
</dbReference>
<evidence type="ECO:0000256" key="6">
    <source>
        <dbReference type="ARBA" id="ARBA00022692"/>
    </source>
</evidence>